<dbReference type="InterPro" id="IPR050970">
    <property type="entry name" value="Cl_channel_volt-gated"/>
</dbReference>
<keyword evidence="9" id="KW-1185">Reference proteome</keyword>
<dbReference type="STRING" id="32473.ENSXCOP00000005963"/>
<dbReference type="GO" id="GO:0005247">
    <property type="term" value="F:voltage-gated chloride channel activity"/>
    <property type="evidence" value="ECO:0007669"/>
    <property type="project" value="TreeGrafter"/>
</dbReference>
<dbReference type="PANTHER" id="PTHR45720">
    <property type="entry name" value="CHLORIDE CHANNEL PROTEIN 2"/>
    <property type="match status" value="1"/>
</dbReference>
<dbReference type="Gene3D" id="1.10.3080.10">
    <property type="entry name" value="Clc chloride channel"/>
    <property type="match status" value="1"/>
</dbReference>
<dbReference type="GeneTree" id="ENSGT00940000155439"/>
<dbReference type="InterPro" id="IPR014743">
    <property type="entry name" value="Cl-channel_core"/>
</dbReference>
<keyword evidence="2 7" id="KW-0812">Transmembrane</keyword>
<evidence type="ECO:0000256" key="1">
    <source>
        <dbReference type="ARBA" id="ARBA00004141"/>
    </source>
</evidence>
<comment type="subcellular location">
    <subcellularLocation>
        <location evidence="1">Membrane</location>
        <topology evidence="1">Multi-pass membrane protein</topology>
    </subcellularLocation>
</comment>
<feature type="transmembrane region" description="Helical" evidence="7">
    <location>
        <begin position="77"/>
        <end position="97"/>
    </location>
</feature>
<accession>A0A3B5L0W5</accession>
<reference evidence="8" key="1">
    <citation type="submission" date="2025-08" db="UniProtKB">
        <authorList>
            <consortium name="Ensembl"/>
        </authorList>
    </citation>
    <scope>IDENTIFICATION</scope>
</reference>
<name>A0A3B5L0W5_9TELE</name>
<protein>
    <submittedName>
        <fullName evidence="8">Uncharacterized protein</fullName>
    </submittedName>
</protein>
<sequence>MSLGEERLSKCACKTKKGIEGRSAEKGKTADLFAPVGVELDSTRLFLNGPRGLFLPHSLTLHEYTTSLLCRCYCSNFVVYIHLLALPMCVSTAQKWMYGGLDSNVFLQYLVWVTCPMVLITFSAGFTQVLAPQAVGSGIPEMKTILRGVVLKEFLTFKMFVAKIIGLICALGSGMPLGKEVTHTHTHPPPHLQTQQHQYSSPTLPYCLHQFVIRTQPGQ</sequence>
<evidence type="ECO:0000256" key="6">
    <source>
        <dbReference type="ARBA" id="ARBA00023136"/>
    </source>
</evidence>
<dbReference type="PRINTS" id="PR00762">
    <property type="entry name" value="CLCHANNEL"/>
</dbReference>
<dbReference type="InterPro" id="IPR001807">
    <property type="entry name" value="ClC"/>
</dbReference>
<keyword evidence="6 7" id="KW-0472">Membrane</keyword>
<dbReference type="Pfam" id="PF00654">
    <property type="entry name" value="Voltage_CLC"/>
    <property type="match status" value="1"/>
</dbReference>
<dbReference type="GO" id="GO:0005886">
    <property type="term" value="C:plasma membrane"/>
    <property type="evidence" value="ECO:0007669"/>
    <property type="project" value="TreeGrafter"/>
</dbReference>
<evidence type="ECO:0000256" key="2">
    <source>
        <dbReference type="ARBA" id="ARBA00022692"/>
    </source>
</evidence>
<dbReference type="Ensembl" id="ENSXCOT00000006029.1">
    <property type="protein sequence ID" value="ENSXCOP00000005963.1"/>
    <property type="gene ID" value="ENSXCOG00000004625.1"/>
</dbReference>
<dbReference type="Proteomes" id="UP000261380">
    <property type="component" value="Unplaced"/>
</dbReference>
<dbReference type="SUPFAM" id="SSF81340">
    <property type="entry name" value="Clc chloride channel"/>
    <property type="match status" value="1"/>
</dbReference>
<keyword evidence="3" id="KW-0677">Repeat</keyword>
<evidence type="ECO:0000256" key="5">
    <source>
        <dbReference type="ARBA" id="ARBA00023122"/>
    </source>
</evidence>
<keyword evidence="5" id="KW-0129">CBS domain</keyword>
<proteinExistence type="predicted"/>
<feature type="transmembrane region" description="Helical" evidence="7">
    <location>
        <begin position="109"/>
        <end position="135"/>
    </location>
</feature>
<dbReference type="PANTHER" id="PTHR45720:SF6">
    <property type="entry name" value="CHLORIDE CHANNEL PROTEIN 2"/>
    <property type="match status" value="1"/>
</dbReference>
<keyword evidence="4 7" id="KW-1133">Transmembrane helix</keyword>
<evidence type="ECO:0000256" key="4">
    <source>
        <dbReference type="ARBA" id="ARBA00022989"/>
    </source>
</evidence>
<reference evidence="8" key="2">
    <citation type="submission" date="2025-09" db="UniProtKB">
        <authorList>
            <consortium name="Ensembl"/>
        </authorList>
    </citation>
    <scope>IDENTIFICATION</scope>
</reference>
<evidence type="ECO:0000256" key="3">
    <source>
        <dbReference type="ARBA" id="ARBA00022737"/>
    </source>
</evidence>
<evidence type="ECO:0000313" key="9">
    <source>
        <dbReference type="Proteomes" id="UP000261380"/>
    </source>
</evidence>
<evidence type="ECO:0000256" key="7">
    <source>
        <dbReference type="SAM" id="Phobius"/>
    </source>
</evidence>
<dbReference type="AlphaFoldDB" id="A0A3B5L0W5"/>
<organism evidence="8 9">
    <name type="scientific">Xiphophorus couchianus</name>
    <name type="common">Monterrey platyfish</name>
    <dbReference type="NCBI Taxonomy" id="32473"/>
    <lineage>
        <taxon>Eukaryota</taxon>
        <taxon>Metazoa</taxon>
        <taxon>Chordata</taxon>
        <taxon>Craniata</taxon>
        <taxon>Vertebrata</taxon>
        <taxon>Euteleostomi</taxon>
        <taxon>Actinopterygii</taxon>
        <taxon>Neopterygii</taxon>
        <taxon>Teleostei</taxon>
        <taxon>Neoteleostei</taxon>
        <taxon>Acanthomorphata</taxon>
        <taxon>Ovalentaria</taxon>
        <taxon>Atherinomorphae</taxon>
        <taxon>Cyprinodontiformes</taxon>
        <taxon>Poeciliidae</taxon>
        <taxon>Poeciliinae</taxon>
        <taxon>Xiphophorus</taxon>
    </lineage>
</organism>
<evidence type="ECO:0000313" key="8">
    <source>
        <dbReference type="Ensembl" id="ENSXCOP00000005963.1"/>
    </source>
</evidence>